<sequence>MGADRTARGRLSEGCSDLGKETAAASLAGQDGGRDDSDRSGTLVAVEDLSQKVVIVVVTSGCSGIGSDNNECVRGGSHDQRVREAADWVLDGAVCGSRRFERCGWIEAERTLRVGTKDAA</sequence>
<accession>W2GM56</accession>
<gene>
    <name evidence="1" type="ORF">L915_10885</name>
</gene>
<dbReference type="EMBL" id="KI686884">
    <property type="protein sequence ID" value="ETK84103.1"/>
    <property type="molecule type" value="Genomic_DNA"/>
</dbReference>
<dbReference type="AlphaFoldDB" id="W2GM56"/>
<evidence type="ECO:0000313" key="1">
    <source>
        <dbReference type="EMBL" id="ETK84103.1"/>
    </source>
</evidence>
<organism evidence="1">
    <name type="scientific">Phytophthora nicotianae</name>
    <name type="common">Potato buckeye rot agent</name>
    <name type="synonym">Phytophthora parasitica</name>
    <dbReference type="NCBI Taxonomy" id="4792"/>
    <lineage>
        <taxon>Eukaryota</taxon>
        <taxon>Sar</taxon>
        <taxon>Stramenopiles</taxon>
        <taxon>Oomycota</taxon>
        <taxon>Peronosporomycetes</taxon>
        <taxon>Peronosporales</taxon>
        <taxon>Peronosporaceae</taxon>
        <taxon>Phytophthora</taxon>
    </lineage>
</organism>
<dbReference type="Proteomes" id="UP000053236">
    <property type="component" value="Unassembled WGS sequence"/>
</dbReference>
<protein>
    <submittedName>
        <fullName evidence="1">Uncharacterized protein</fullName>
    </submittedName>
</protein>
<reference evidence="1" key="1">
    <citation type="submission" date="2013-11" db="EMBL/GenBank/DDBJ databases">
        <title>The Genome Sequence of Phytophthora parasitica CJ02B3.</title>
        <authorList>
            <consortium name="The Broad Institute Genomics Platform"/>
            <person name="Russ C."/>
            <person name="Tyler B."/>
            <person name="Panabieres F."/>
            <person name="Shan W."/>
            <person name="Tripathy S."/>
            <person name="Grunwald N."/>
            <person name="Machado M."/>
            <person name="Johnson C.S."/>
            <person name="Arredondo F."/>
            <person name="Hong C."/>
            <person name="Coffey M."/>
            <person name="Young S.K."/>
            <person name="Zeng Q."/>
            <person name="Gargeya S."/>
            <person name="Fitzgerald M."/>
            <person name="Abouelleil A."/>
            <person name="Alvarado L."/>
            <person name="Chapman S.B."/>
            <person name="Gainer-Dewar J."/>
            <person name="Goldberg J."/>
            <person name="Griggs A."/>
            <person name="Gujja S."/>
            <person name="Hansen M."/>
            <person name="Howarth C."/>
            <person name="Imamovic A."/>
            <person name="Ireland A."/>
            <person name="Larimer J."/>
            <person name="McCowan C."/>
            <person name="Murphy C."/>
            <person name="Pearson M."/>
            <person name="Poon T.W."/>
            <person name="Priest M."/>
            <person name="Roberts A."/>
            <person name="Saif S."/>
            <person name="Shea T."/>
            <person name="Sykes S."/>
            <person name="Wortman J."/>
            <person name="Nusbaum C."/>
            <person name="Birren B."/>
        </authorList>
    </citation>
    <scope>NUCLEOTIDE SEQUENCE [LARGE SCALE GENOMIC DNA]</scope>
    <source>
        <strain evidence="1">CJ02B3</strain>
    </source>
</reference>
<proteinExistence type="predicted"/>
<name>W2GM56_PHYNI</name>
<dbReference type="VEuPathDB" id="FungiDB:PPTG_23175"/>